<sequence>MRARIENQVLFIHKDDAPEYKKKGSVVRNTYFWTMRSIADRAPFDRDWEFASEVWLALNRVLIAYAESGYLNTSEIILEFPLSQGAIPDVFRNVATWAREEEETEVCHEK</sequence>
<dbReference type="Proteomes" id="UP000757435">
    <property type="component" value="Unassembled WGS sequence"/>
</dbReference>
<organism evidence="1 2">
    <name type="scientific">Drouetiella hepatica Uher 2000/2452</name>
    <dbReference type="NCBI Taxonomy" id="904376"/>
    <lineage>
        <taxon>Bacteria</taxon>
        <taxon>Bacillati</taxon>
        <taxon>Cyanobacteriota</taxon>
        <taxon>Cyanophyceae</taxon>
        <taxon>Oculatellales</taxon>
        <taxon>Oculatellaceae</taxon>
        <taxon>Drouetiella</taxon>
    </lineage>
</organism>
<protein>
    <submittedName>
        <fullName evidence="1">Uncharacterized protein</fullName>
    </submittedName>
</protein>
<reference evidence="1" key="1">
    <citation type="submission" date="2021-05" db="EMBL/GenBank/DDBJ databases">
        <authorList>
            <person name="Pietrasiak N."/>
            <person name="Ward R."/>
            <person name="Stajich J.E."/>
            <person name="Kurbessoian T."/>
        </authorList>
    </citation>
    <scope>NUCLEOTIDE SEQUENCE</scope>
    <source>
        <strain evidence="1">UHER 2000/2452</strain>
    </source>
</reference>
<dbReference type="EMBL" id="JAHHHD010000030">
    <property type="protein sequence ID" value="MBW4661098.1"/>
    <property type="molecule type" value="Genomic_DNA"/>
</dbReference>
<evidence type="ECO:0000313" key="2">
    <source>
        <dbReference type="Proteomes" id="UP000757435"/>
    </source>
</evidence>
<evidence type="ECO:0000313" key="1">
    <source>
        <dbReference type="EMBL" id="MBW4661098.1"/>
    </source>
</evidence>
<name>A0A951QH31_9CYAN</name>
<accession>A0A951QH31</accession>
<comment type="caution">
    <text evidence="1">The sequence shown here is derived from an EMBL/GenBank/DDBJ whole genome shotgun (WGS) entry which is preliminary data.</text>
</comment>
<proteinExistence type="predicted"/>
<gene>
    <name evidence="1" type="ORF">KME15_20680</name>
</gene>
<dbReference type="AlphaFoldDB" id="A0A951QH31"/>
<reference evidence="1" key="2">
    <citation type="journal article" date="2022" name="Microbiol. Resour. Announc.">
        <title>Metagenome Sequencing to Explore Phylogenomics of Terrestrial Cyanobacteria.</title>
        <authorList>
            <person name="Ward R.D."/>
            <person name="Stajich J.E."/>
            <person name="Johansen J.R."/>
            <person name="Huntemann M."/>
            <person name="Clum A."/>
            <person name="Foster B."/>
            <person name="Foster B."/>
            <person name="Roux S."/>
            <person name="Palaniappan K."/>
            <person name="Varghese N."/>
            <person name="Mukherjee S."/>
            <person name="Reddy T.B.K."/>
            <person name="Daum C."/>
            <person name="Copeland A."/>
            <person name="Chen I.A."/>
            <person name="Ivanova N.N."/>
            <person name="Kyrpides N.C."/>
            <person name="Shapiro N."/>
            <person name="Eloe-Fadrosh E.A."/>
            <person name="Pietrasiak N."/>
        </authorList>
    </citation>
    <scope>NUCLEOTIDE SEQUENCE</scope>
    <source>
        <strain evidence="1">UHER 2000/2452</strain>
    </source>
</reference>